<dbReference type="InterPro" id="IPR000408">
    <property type="entry name" value="Reg_chr_condens"/>
</dbReference>
<dbReference type="EMBL" id="BLZA01000017">
    <property type="protein sequence ID" value="GHJ86040.1"/>
    <property type="molecule type" value="Genomic_DNA"/>
</dbReference>
<evidence type="ECO:0000256" key="2">
    <source>
        <dbReference type="PROSITE-ProRule" id="PRU00235"/>
    </source>
</evidence>
<feature type="repeat" description="RCC1" evidence="2">
    <location>
        <begin position="2"/>
        <end position="61"/>
    </location>
</feature>
<name>A0A8H3TSW1_9TREE</name>
<dbReference type="PRINTS" id="PR00633">
    <property type="entry name" value="RCCNDNSATION"/>
</dbReference>
<dbReference type="Proteomes" id="UP000620104">
    <property type="component" value="Unassembled WGS sequence"/>
</dbReference>
<organism evidence="5 6">
    <name type="scientific">Naganishia liquefaciens</name>
    <dbReference type="NCBI Taxonomy" id="104408"/>
    <lineage>
        <taxon>Eukaryota</taxon>
        <taxon>Fungi</taxon>
        <taxon>Dikarya</taxon>
        <taxon>Basidiomycota</taxon>
        <taxon>Agaricomycotina</taxon>
        <taxon>Tremellomycetes</taxon>
        <taxon>Filobasidiales</taxon>
        <taxon>Filobasidiaceae</taxon>
        <taxon>Naganishia</taxon>
    </lineage>
</organism>
<dbReference type="SUPFAM" id="SSF50985">
    <property type="entry name" value="RCC1/BLIP-II"/>
    <property type="match status" value="1"/>
</dbReference>
<evidence type="ECO:0000313" key="5">
    <source>
        <dbReference type="EMBL" id="GHJ86040.1"/>
    </source>
</evidence>
<dbReference type="InterPro" id="IPR009091">
    <property type="entry name" value="RCC1/BLIP-II"/>
</dbReference>
<accession>A0A8H3TSW1</accession>
<dbReference type="PANTHER" id="PTHR22870:SF408">
    <property type="entry name" value="OS09G0560450 PROTEIN"/>
    <property type="match status" value="1"/>
</dbReference>
<dbReference type="Pfam" id="PF25390">
    <property type="entry name" value="WD40_RLD"/>
    <property type="match status" value="1"/>
</dbReference>
<dbReference type="InterPro" id="IPR051210">
    <property type="entry name" value="Ub_ligase/GEF_domain"/>
</dbReference>
<dbReference type="Gene3D" id="2.130.10.30">
    <property type="entry name" value="Regulator of chromosome condensation 1/beta-lactamase-inhibitor protein II"/>
    <property type="match status" value="2"/>
</dbReference>
<dbReference type="PANTHER" id="PTHR22870">
    <property type="entry name" value="REGULATOR OF CHROMOSOME CONDENSATION"/>
    <property type="match status" value="1"/>
</dbReference>
<dbReference type="OrthoDB" id="2595305at2759"/>
<reference evidence="5" key="1">
    <citation type="submission" date="2020-07" db="EMBL/GenBank/DDBJ databases">
        <title>Draft Genome Sequence of a Deep-Sea Yeast, Naganishia (Cryptococcus) liquefaciens strain N6.</title>
        <authorList>
            <person name="Han Y.W."/>
            <person name="Kajitani R."/>
            <person name="Morimoto H."/>
            <person name="Parhat M."/>
            <person name="Tsubouchi H."/>
            <person name="Bakenova O."/>
            <person name="Ogata M."/>
            <person name="Argunhan B."/>
            <person name="Aoki R."/>
            <person name="Kajiwara S."/>
            <person name="Itoh T."/>
            <person name="Iwasaki H."/>
        </authorList>
    </citation>
    <scope>NUCLEOTIDE SEQUENCE</scope>
    <source>
        <strain evidence="5">N6</strain>
    </source>
</reference>
<keyword evidence="1" id="KW-0677">Repeat</keyword>
<gene>
    <name evidence="5" type="ORF">NliqN6_2442</name>
</gene>
<dbReference type="PROSITE" id="PS50012">
    <property type="entry name" value="RCC1_3"/>
    <property type="match status" value="4"/>
</dbReference>
<feature type="repeat" description="RCC1" evidence="2">
    <location>
        <begin position="328"/>
        <end position="384"/>
    </location>
</feature>
<feature type="repeat" description="RCC1" evidence="2">
    <location>
        <begin position="385"/>
        <end position="440"/>
    </location>
</feature>
<feature type="compositionally biased region" description="Polar residues" evidence="3">
    <location>
        <begin position="226"/>
        <end position="241"/>
    </location>
</feature>
<proteinExistence type="predicted"/>
<evidence type="ECO:0000256" key="1">
    <source>
        <dbReference type="ARBA" id="ARBA00022737"/>
    </source>
</evidence>
<feature type="region of interest" description="Disordered" evidence="3">
    <location>
        <begin position="226"/>
        <end position="250"/>
    </location>
</feature>
<protein>
    <recommendedName>
        <fullName evidence="4">RCC1-like domain-containing protein</fullName>
    </recommendedName>
</protein>
<sequence>MPRLLATGSNGHGQLGIAHRDDVSRFTPCLFSDGRNPLEDSTVRVLSLVSGGNHSLLLLTSARGRNEIWVTGSNRHGELGPGIGPSVNVWTPLDLAAVRGAAGLVEEGTIYEPVAIGCTWSSTFIAFSRSLISDSGLRISDVIVSFGSNDFGELGCGEITRDSSAIAGKANIVRIPGWDAHDSRSRMRVQQIATGQRHIVCLCVISTDGHEEQTVYGWGAARHGQLSTSTHSETSNDTSHAGPSREPIRRAAKYPTTHTTPTQLDIRASLALASSISHIACGASHTVLCTSAGALITLGSNAKRQRDVPMSCTAVACTWNGTVGWDEKGAWAVGSNTHGQLGRRQLSSVSATENDYISFDDLATPVHIQSIVCGSEHTLLLTQQGTLYAWGWNEHGNLGVGSLEDQWTPRRVSVSGEDGGVPRVRGVWAGCGTSWVLVDDRVWAESP</sequence>
<evidence type="ECO:0000313" key="6">
    <source>
        <dbReference type="Proteomes" id="UP000620104"/>
    </source>
</evidence>
<evidence type="ECO:0000256" key="3">
    <source>
        <dbReference type="SAM" id="MobiDB-lite"/>
    </source>
</evidence>
<dbReference type="AlphaFoldDB" id="A0A8H3TSW1"/>
<evidence type="ECO:0000259" key="4">
    <source>
        <dbReference type="Pfam" id="PF25390"/>
    </source>
</evidence>
<comment type="caution">
    <text evidence="5">The sequence shown here is derived from an EMBL/GenBank/DDBJ whole genome shotgun (WGS) entry which is preliminary data.</text>
</comment>
<dbReference type="InterPro" id="IPR058923">
    <property type="entry name" value="RCC1-like_dom"/>
</dbReference>
<feature type="domain" description="RCC1-like" evidence="4">
    <location>
        <begin position="4"/>
        <end position="435"/>
    </location>
</feature>
<feature type="repeat" description="RCC1" evidence="2">
    <location>
        <begin position="213"/>
        <end position="292"/>
    </location>
</feature>
<keyword evidence="6" id="KW-1185">Reference proteome</keyword>